<keyword evidence="3" id="KW-1185">Reference proteome</keyword>
<sequence length="255" mass="27925">MASPSLEGGQPPCHRNIDHRRMPGKKCKKNKKGKKGKNRSSPALTEKPAICPGNLGNVTTGESAPRKFWGGPGCSSGEDSVESYRPLMDYENWYKGDQSWDYQESYWESEQRWGYMDVSLRSKCTDVSFLSDSTIHQVENPAVEMEEALYRDSLLEMDTISADYVSASEEPPAPKVPPKAPPRRCQPGISRLPNGACREASSSDEDTPPVKARSSRVHAPTPKPHKDKKAASPEPAPKAAQSAGAPPDACVPKME</sequence>
<organism evidence="2 3">
    <name type="scientific">Electrophorus voltai</name>
    <dbReference type="NCBI Taxonomy" id="2609070"/>
    <lineage>
        <taxon>Eukaryota</taxon>
        <taxon>Metazoa</taxon>
        <taxon>Chordata</taxon>
        <taxon>Craniata</taxon>
        <taxon>Vertebrata</taxon>
        <taxon>Euteleostomi</taxon>
        <taxon>Actinopterygii</taxon>
        <taxon>Neopterygii</taxon>
        <taxon>Teleostei</taxon>
        <taxon>Ostariophysi</taxon>
        <taxon>Gymnotiformes</taxon>
        <taxon>Gymnotoidei</taxon>
        <taxon>Gymnotidae</taxon>
        <taxon>Electrophorus</taxon>
    </lineage>
</organism>
<dbReference type="EMBL" id="JAROKS010000022">
    <property type="protein sequence ID" value="KAK1789641.1"/>
    <property type="molecule type" value="Genomic_DNA"/>
</dbReference>
<name>A0AAD8Z129_9TELE</name>
<comment type="caution">
    <text evidence="2">The sequence shown here is derived from an EMBL/GenBank/DDBJ whole genome shotgun (WGS) entry which is preliminary data.</text>
</comment>
<dbReference type="AlphaFoldDB" id="A0AAD8Z129"/>
<feature type="region of interest" description="Disordered" evidence="1">
    <location>
        <begin position="161"/>
        <end position="255"/>
    </location>
</feature>
<feature type="compositionally biased region" description="Basic residues" evidence="1">
    <location>
        <begin position="22"/>
        <end position="38"/>
    </location>
</feature>
<proteinExistence type="predicted"/>
<feature type="region of interest" description="Disordered" evidence="1">
    <location>
        <begin position="1"/>
        <end position="80"/>
    </location>
</feature>
<accession>A0AAD8Z129</accession>
<protein>
    <submittedName>
        <fullName evidence="2">Uncharacterized protein</fullName>
    </submittedName>
</protein>
<dbReference type="Proteomes" id="UP001239994">
    <property type="component" value="Unassembled WGS sequence"/>
</dbReference>
<gene>
    <name evidence="2" type="ORF">P4O66_015538</name>
</gene>
<evidence type="ECO:0000313" key="2">
    <source>
        <dbReference type="EMBL" id="KAK1789641.1"/>
    </source>
</evidence>
<evidence type="ECO:0000256" key="1">
    <source>
        <dbReference type="SAM" id="MobiDB-lite"/>
    </source>
</evidence>
<feature type="compositionally biased region" description="Pro residues" evidence="1">
    <location>
        <begin position="171"/>
        <end position="180"/>
    </location>
</feature>
<reference evidence="2" key="1">
    <citation type="submission" date="2023-03" db="EMBL/GenBank/DDBJ databases">
        <title>Electrophorus voltai genome.</title>
        <authorList>
            <person name="Bian C."/>
        </authorList>
    </citation>
    <scope>NUCLEOTIDE SEQUENCE</scope>
    <source>
        <strain evidence="2">CB-2022</strain>
        <tissue evidence="2">Muscle</tissue>
    </source>
</reference>
<evidence type="ECO:0000313" key="3">
    <source>
        <dbReference type="Proteomes" id="UP001239994"/>
    </source>
</evidence>